<proteinExistence type="predicted"/>
<dbReference type="InterPro" id="IPR050570">
    <property type="entry name" value="Cell_wall_metabolism_enzyme"/>
</dbReference>
<dbReference type="PANTHER" id="PTHR21666">
    <property type="entry name" value="PEPTIDASE-RELATED"/>
    <property type="match status" value="1"/>
</dbReference>
<sequence>MPSALAAVLVATTAGVTTVTWSAGEQAATTLKLAPASAAMRAVHDAGHTEERREMQLKADAVLAHIEAQQRADRARERAELKRKNAIQAKEAQRQALADAARRQRNRWVLPIAGAQFTSGFGYRWGRMHQGDDYAAPVGTRLSAMSGGVVMSAGPAGAYGNKVEIRYGDGTVSVYAHMDSVAVGVGDHVSAGQLVGRTGNTGRSTGPHLHLEIHPGGGPAVDPSAWLSAKGIQA</sequence>
<comment type="caution">
    <text evidence="3">The sequence shown here is derived from an EMBL/GenBank/DDBJ whole genome shotgun (WGS) entry which is preliminary data.</text>
</comment>
<keyword evidence="1" id="KW-0175">Coiled coil</keyword>
<protein>
    <submittedName>
        <fullName evidence="3">Peptidoglycan DD-metalloendopeptidase family protein</fullName>
    </submittedName>
</protein>
<evidence type="ECO:0000313" key="3">
    <source>
        <dbReference type="EMBL" id="NNM47859.1"/>
    </source>
</evidence>
<name>A0A849HL87_9MICO</name>
<gene>
    <name evidence="3" type="ORF">HJG52_17880</name>
</gene>
<dbReference type="RefSeq" id="WP_171244987.1">
    <property type="nucleotide sequence ID" value="NZ_JABEPQ010000005.1"/>
</dbReference>
<dbReference type="CDD" id="cd12797">
    <property type="entry name" value="M23_peptidase"/>
    <property type="match status" value="1"/>
</dbReference>
<dbReference type="SUPFAM" id="SSF51261">
    <property type="entry name" value="Duplicated hybrid motif"/>
    <property type="match status" value="1"/>
</dbReference>
<dbReference type="PANTHER" id="PTHR21666:SF270">
    <property type="entry name" value="MUREIN HYDROLASE ACTIVATOR ENVC"/>
    <property type="match status" value="1"/>
</dbReference>
<reference evidence="3 4" key="1">
    <citation type="submission" date="2020-04" db="EMBL/GenBank/DDBJ databases">
        <title>Knoellia sp. isolate from air conditioner.</title>
        <authorList>
            <person name="Chea S."/>
            <person name="Kim D.-U."/>
        </authorList>
    </citation>
    <scope>NUCLEOTIDE SEQUENCE [LARGE SCALE GENOMIC DNA]</scope>
    <source>
        <strain evidence="3 4">DB2414S</strain>
    </source>
</reference>
<accession>A0A849HL87</accession>
<evidence type="ECO:0000259" key="2">
    <source>
        <dbReference type="Pfam" id="PF01551"/>
    </source>
</evidence>
<dbReference type="GO" id="GO:0004222">
    <property type="term" value="F:metalloendopeptidase activity"/>
    <property type="evidence" value="ECO:0007669"/>
    <property type="project" value="TreeGrafter"/>
</dbReference>
<feature type="domain" description="M23ase beta-sheet core" evidence="2">
    <location>
        <begin position="127"/>
        <end position="223"/>
    </location>
</feature>
<dbReference type="InterPro" id="IPR016047">
    <property type="entry name" value="M23ase_b-sheet_dom"/>
</dbReference>
<organism evidence="3 4">
    <name type="scientific">Knoellia koreensis</name>
    <dbReference type="NCBI Taxonomy" id="2730921"/>
    <lineage>
        <taxon>Bacteria</taxon>
        <taxon>Bacillati</taxon>
        <taxon>Actinomycetota</taxon>
        <taxon>Actinomycetes</taxon>
        <taxon>Micrococcales</taxon>
        <taxon>Intrasporangiaceae</taxon>
        <taxon>Knoellia</taxon>
    </lineage>
</organism>
<dbReference type="InterPro" id="IPR011055">
    <property type="entry name" value="Dup_hybrid_motif"/>
</dbReference>
<dbReference type="Gene3D" id="2.70.70.10">
    <property type="entry name" value="Glucose Permease (Domain IIA)"/>
    <property type="match status" value="1"/>
</dbReference>
<feature type="coiled-coil region" evidence="1">
    <location>
        <begin position="65"/>
        <end position="107"/>
    </location>
</feature>
<evidence type="ECO:0000313" key="4">
    <source>
        <dbReference type="Proteomes" id="UP000588586"/>
    </source>
</evidence>
<dbReference type="Proteomes" id="UP000588586">
    <property type="component" value="Unassembled WGS sequence"/>
</dbReference>
<dbReference type="Pfam" id="PF01551">
    <property type="entry name" value="Peptidase_M23"/>
    <property type="match status" value="1"/>
</dbReference>
<keyword evidence="4" id="KW-1185">Reference proteome</keyword>
<dbReference type="EMBL" id="JABEPQ010000005">
    <property type="protein sequence ID" value="NNM47859.1"/>
    <property type="molecule type" value="Genomic_DNA"/>
</dbReference>
<evidence type="ECO:0000256" key="1">
    <source>
        <dbReference type="SAM" id="Coils"/>
    </source>
</evidence>
<dbReference type="AlphaFoldDB" id="A0A849HL87"/>